<keyword evidence="5 7" id="KW-0472">Membrane</keyword>
<evidence type="ECO:0000256" key="3">
    <source>
        <dbReference type="ARBA" id="ARBA00022692"/>
    </source>
</evidence>
<dbReference type="Gene3D" id="3.30.450.20">
    <property type="entry name" value="PAS domain"/>
    <property type="match status" value="1"/>
</dbReference>
<keyword evidence="10" id="KW-0614">Plasmid</keyword>
<keyword evidence="10" id="KW-0378">Hydrolase</keyword>
<dbReference type="CDD" id="cd06225">
    <property type="entry name" value="HAMP"/>
    <property type="match status" value="1"/>
</dbReference>
<dbReference type="EMBL" id="CP115166">
    <property type="protein sequence ID" value="WDA60323.1"/>
    <property type="molecule type" value="Genomic_DNA"/>
</dbReference>
<evidence type="ECO:0000313" key="10">
    <source>
        <dbReference type="EMBL" id="WDA60323.1"/>
    </source>
</evidence>
<dbReference type="RefSeq" id="WP_273991102.1">
    <property type="nucleotide sequence ID" value="NZ_BAABQT010000026.1"/>
</dbReference>
<keyword evidence="4 7" id="KW-1133">Transmembrane helix</keyword>
<keyword evidence="11" id="KW-1185">Reference proteome</keyword>
<evidence type="ECO:0000259" key="8">
    <source>
        <dbReference type="PROSITE" id="PS50885"/>
    </source>
</evidence>
<dbReference type="PROSITE" id="PS50887">
    <property type="entry name" value="GGDEF"/>
    <property type="match status" value="1"/>
</dbReference>
<evidence type="ECO:0000256" key="5">
    <source>
        <dbReference type="ARBA" id="ARBA00023136"/>
    </source>
</evidence>
<dbReference type="InterPro" id="IPR043128">
    <property type="entry name" value="Rev_trsase/Diguanyl_cyclase"/>
</dbReference>
<dbReference type="Pfam" id="PF00672">
    <property type="entry name" value="HAMP"/>
    <property type="match status" value="1"/>
</dbReference>
<dbReference type="InterPro" id="IPR000160">
    <property type="entry name" value="GGDEF_dom"/>
</dbReference>
<dbReference type="EC" id="2.7.7.65" evidence="10"/>
<dbReference type="InterPro" id="IPR029016">
    <property type="entry name" value="GAF-like_dom_sf"/>
</dbReference>
<dbReference type="InterPro" id="IPR052163">
    <property type="entry name" value="DGC-Regulatory_Protein"/>
</dbReference>
<dbReference type="SMART" id="SM00304">
    <property type="entry name" value="HAMP"/>
    <property type="match status" value="1"/>
</dbReference>
<dbReference type="GO" id="GO:0016787">
    <property type="term" value="F:hydrolase activity"/>
    <property type="evidence" value="ECO:0007669"/>
    <property type="project" value="UniProtKB-KW"/>
</dbReference>
<dbReference type="SUPFAM" id="SSF158472">
    <property type="entry name" value="HAMP domain-like"/>
    <property type="match status" value="1"/>
</dbReference>
<dbReference type="Pfam" id="PF02743">
    <property type="entry name" value="dCache_1"/>
    <property type="match status" value="1"/>
</dbReference>
<dbReference type="PANTHER" id="PTHR46663">
    <property type="entry name" value="DIGUANYLATE CYCLASE DGCT-RELATED"/>
    <property type="match status" value="1"/>
</dbReference>
<feature type="domain" description="HAMP" evidence="8">
    <location>
        <begin position="317"/>
        <end position="370"/>
    </location>
</feature>
<dbReference type="Gene3D" id="6.10.340.10">
    <property type="match status" value="1"/>
</dbReference>
<accession>A0ABY7V7R6</accession>
<keyword evidence="10" id="KW-0808">Transferase</keyword>
<keyword evidence="10" id="KW-0548">Nucleotidyltransferase</keyword>
<keyword evidence="3 7" id="KW-0812">Transmembrane</keyword>
<evidence type="ECO:0000256" key="2">
    <source>
        <dbReference type="ARBA" id="ARBA00022475"/>
    </source>
</evidence>
<dbReference type="Gene3D" id="3.30.70.270">
    <property type="match status" value="1"/>
</dbReference>
<evidence type="ECO:0000313" key="11">
    <source>
        <dbReference type="Proteomes" id="UP001217044"/>
    </source>
</evidence>
<gene>
    <name evidence="10" type="ORF">M8445_16670</name>
</gene>
<keyword evidence="2" id="KW-1003">Cell membrane</keyword>
<dbReference type="CDD" id="cd12914">
    <property type="entry name" value="PDC1_DGC_like"/>
    <property type="match status" value="1"/>
</dbReference>
<proteinExistence type="predicted"/>
<dbReference type="SMART" id="SM00267">
    <property type="entry name" value="GGDEF"/>
    <property type="match status" value="1"/>
</dbReference>
<comment type="subcellular location">
    <subcellularLocation>
        <location evidence="1">Cell membrane</location>
        <topology evidence="1">Multi-pass membrane protein</topology>
    </subcellularLocation>
</comment>
<evidence type="ECO:0000256" key="1">
    <source>
        <dbReference type="ARBA" id="ARBA00004651"/>
    </source>
</evidence>
<evidence type="ECO:0000256" key="6">
    <source>
        <dbReference type="SAM" id="Coils"/>
    </source>
</evidence>
<feature type="coiled-coil region" evidence="6">
    <location>
        <begin position="351"/>
        <end position="382"/>
    </location>
</feature>
<dbReference type="SUPFAM" id="SSF55073">
    <property type="entry name" value="Nucleotide cyclase"/>
    <property type="match status" value="1"/>
</dbReference>
<protein>
    <submittedName>
        <fullName evidence="10">Diguanylate cyclase</fullName>
        <ecNumber evidence="10">2.7.7.65</ecNumber>
    </submittedName>
</protein>
<evidence type="ECO:0000256" key="7">
    <source>
        <dbReference type="SAM" id="Phobius"/>
    </source>
</evidence>
<dbReference type="Proteomes" id="UP001217044">
    <property type="component" value="Plasmid pDATS01"/>
</dbReference>
<dbReference type="InterPro" id="IPR033479">
    <property type="entry name" value="dCache_1"/>
</dbReference>
<name>A0ABY7V7R6_9DEIO</name>
<feature type="transmembrane region" description="Helical" evidence="7">
    <location>
        <begin position="298"/>
        <end position="320"/>
    </location>
</feature>
<dbReference type="Pfam" id="PF00990">
    <property type="entry name" value="GGDEF"/>
    <property type="match status" value="1"/>
</dbReference>
<geneLocation type="plasmid" evidence="10 11">
    <name>pDATS01</name>
</geneLocation>
<evidence type="ECO:0000256" key="4">
    <source>
        <dbReference type="ARBA" id="ARBA00022989"/>
    </source>
</evidence>
<dbReference type="CDD" id="cd01949">
    <property type="entry name" value="GGDEF"/>
    <property type="match status" value="1"/>
</dbReference>
<evidence type="ECO:0000259" key="9">
    <source>
        <dbReference type="PROSITE" id="PS50887"/>
    </source>
</evidence>
<dbReference type="PROSITE" id="PS50885">
    <property type="entry name" value="HAMP"/>
    <property type="match status" value="1"/>
</dbReference>
<keyword evidence="6" id="KW-0175">Coiled coil</keyword>
<dbReference type="PANTHER" id="PTHR46663:SF4">
    <property type="entry name" value="DIGUANYLATE CYCLASE DGCT-RELATED"/>
    <property type="match status" value="1"/>
</dbReference>
<sequence length="706" mass="76986">MRPLPTMPLQVFLATLLAGLFLTFGYTETALNNRASALHLQQSTGQSLQRLAFEMNDKLDRGMFERARDIQIISELQVFQDGQGVRDQQRRLLERLKSTFSSYAWIGLTDARGTVLASTGGLLEGQSAAQRPWFQGALRGPYTGDVHEAKLLAPLLPRQGNEPLRFVDVSAPIRDPSGRVTGTLGAHLSWTWAQEVRASLLQPAADRDHLDILILDRSGLVLLGPPGLQGKALALGTLERFPGSGYAVERWPDGRTYLTGVSRSAGYRSYPGLAWRVVVRQDTQVAFAGINRFRRTSVLVNLGLSVLFAGIGFAVAHFIARPLARLRRAAQAIGAGELNASIPHTRAYLEINALASALQQLVTRLRDNERQLERRIQARTEDLHRRTREAEALAALSVLATRTGPLPDLLRELVPVLADTCQLDWLAVTSSDPARPPETLFLHGTSPELHTGPLHHHTDGPPAQPLLISAYPADPRAHPALIRWGTQAAAVLPLPAAGAAQTLCAARRGAPHWTDGERRIFEAAARSVHISQERRAALQDLEFAALHDRLTGLGNRHAFDRTLDQTVTDAQRSGTTFGVLIIDLDGLKAVNDHSGHERGDRLLQAFATSLQAAFPAQDRLFRLGGDEYAVILAPHVATTAHAALERVGHAVQLTRAATDPGMNASGGAAFYPADAADGASLTRLADERMYTRKHQRRAHRSPVPDH</sequence>
<organism evidence="10 11">
    <name type="scientific">Deinococcus aquaticus</name>
    <dbReference type="NCBI Taxonomy" id="328692"/>
    <lineage>
        <taxon>Bacteria</taxon>
        <taxon>Thermotogati</taxon>
        <taxon>Deinococcota</taxon>
        <taxon>Deinococci</taxon>
        <taxon>Deinococcales</taxon>
        <taxon>Deinococcaceae</taxon>
        <taxon>Deinococcus</taxon>
    </lineage>
</organism>
<dbReference type="Gene3D" id="3.30.450.40">
    <property type="match status" value="1"/>
</dbReference>
<dbReference type="InterPro" id="IPR003660">
    <property type="entry name" value="HAMP_dom"/>
</dbReference>
<dbReference type="SUPFAM" id="SSF55781">
    <property type="entry name" value="GAF domain-like"/>
    <property type="match status" value="1"/>
</dbReference>
<feature type="domain" description="GGDEF" evidence="9">
    <location>
        <begin position="575"/>
        <end position="706"/>
    </location>
</feature>
<dbReference type="GO" id="GO:0052621">
    <property type="term" value="F:diguanylate cyclase activity"/>
    <property type="evidence" value="ECO:0007669"/>
    <property type="project" value="UniProtKB-EC"/>
</dbReference>
<dbReference type="NCBIfam" id="TIGR00254">
    <property type="entry name" value="GGDEF"/>
    <property type="match status" value="1"/>
</dbReference>
<reference evidence="10 11" key="1">
    <citation type="submission" date="2022-12" db="EMBL/GenBank/DDBJ databases">
        <title>Genome Sequence of Deinococcus aquaticus Type Strain PB314.</title>
        <authorList>
            <person name="Albert C."/>
            <person name="Hill J."/>
            <person name="Boren L."/>
            <person name="Scholz-Ng S."/>
            <person name="Fatema N."/>
            <person name="Grosso R."/>
            <person name="Soboslay E."/>
            <person name="Tuohy J."/>
        </authorList>
    </citation>
    <scope>NUCLEOTIDE SEQUENCE [LARGE SCALE GENOMIC DNA]</scope>
    <source>
        <strain evidence="10 11">PB-314</strain>
        <plasmid evidence="10 11">pDATS01</plasmid>
    </source>
</reference>
<dbReference type="InterPro" id="IPR029787">
    <property type="entry name" value="Nucleotide_cyclase"/>
</dbReference>